<dbReference type="OrthoDB" id="337486at2759"/>
<evidence type="ECO:0000313" key="2">
    <source>
        <dbReference type="EMBL" id="CAF9917804.1"/>
    </source>
</evidence>
<feature type="compositionally biased region" description="Pro residues" evidence="1">
    <location>
        <begin position="61"/>
        <end position="74"/>
    </location>
</feature>
<dbReference type="Pfam" id="PF04081">
    <property type="entry name" value="DNA_pol_delta_4"/>
    <property type="match status" value="2"/>
</dbReference>
<feature type="region of interest" description="Disordered" evidence="1">
    <location>
        <begin position="1"/>
        <end position="79"/>
    </location>
</feature>
<evidence type="ECO:0000256" key="1">
    <source>
        <dbReference type="SAM" id="MobiDB-lite"/>
    </source>
</evidence>
<dbReference type="GO" id="GO:0000731">
    <property type="term" value="P:DNA synthesis involved in DNA repair"/>
    <property type="evidence" value="ECO:0007669"/>
    <property type="project" value="InterPro"/>
</dbReference>
<dbReference type="InterPro" id="IPR007218">
    <property type="entry name" value="DNA_pol_delta_4"/>
</dbReference>
<dbReference type="GO" id="GO:0043625">
    <property type="term" value="C:delta DNA polymerase complex"/>
    <property type="evidence" value="ECO:0007669"/>
    <property type="project" value="TreeGrafter"/>
</dbReference>
<feature type="compositionally biased region" description="Polar residues" evidence="1">
    <location>
        <begin position="39"/>
        <end position="51"/>
    </location>
</feature>
<sequence>MPPTRRKPSASTARAQQTLTFGPNSNKVTKPSLPAAGKKTSSLAPTDSQRLQKAVADIVTPSPPPQDEYPPPPEQQLESPRALAIRGQGAVKVEDVKSEAEEKGSKVSDAQVKRYWKGKEDERIAPRVHQRGLSVNEKILRHFDLSSQYGVSASLVAGHFTHTHTLLFIKGCMLITLSEVQPCIGIPRMKRWKRAENLGLKPPVEVLAVLLKEEKSGNGKAERAFMEGLLTSRLAVNE</sequence>
<name>A0A8H3F695_9LECA</name>
<accession>A0A8H3F695</accession>
<evidence type="ECO:0000313" key="3">
    <source>
        <dbReference type="Proteomes" id="UP000664534"/>
    </source>
</evidence>
<comment type="caution">
    <text evidence="2">The sequence shown here is derived from an EMBL/GenBank/DDBJ whole genome shotgun (WGS) entry which is preliminary data.</text>
</comment>
<protein>
    <recommendedName>
        <fullName evidence="4">DNA polymerase delta subunit 4</fullName>
    </recommendedName>
</protein>
<reference evidence="2" key="1">
    <citation type="submission" date="2021-03" db="EMBL/GenBank/DDBJ databases">
        <authorList>
            <person name="Tagirdzhanova G."/>
        </authorList>
    </citation>
    <scope>NUCLEOTIDE SEQUENCE</scope>
</reference>
<dbReference type="GO" id="GO:0006261">
    <property type="term" value="P:DNA-templated DNA replication"/>
    <property type="evidence" value="ECO:0007669"/>
    <property type="project" value="TreeGrafter"/>
</dbReference>
<dbReference type="PANTHER" id="PTHR14303:SF0">
    <property type="entry name" value="DNA POLYMERASE DELTA SUBUNIT 4"/>
    <property type="match status" value="1"/>
</dbReference>
<evidence type="ECO:0008006" key="4">
    <source>
        <dbReference type="Google" id="ProtNLM"/>
    </source>
</evidence>
<organism evidence="2 3">
    <name type="scientific">Imshaugia aleurites</name>
    <dbReference type="NCBI Taxonomy" id="172621"/>
    <lineage>
        <taxon>Eukaryota</taxon>
        <taxon>Fungi</taxon>
        <taxon>Dikarya</taxon>
        <taxon>Ascomycota</taxon>
        <taxon>Pezizomycotina</taxon>
        <taxon>Lecanoromycetes</taxon>
        <taxon>OSLEUM clade</taxon>
        <taxon>Lecanoromycetidae</taxon>
        <taxon>Lecanorales</taxon>
        <taxon>Lecanorineae</taxon>
        <taxon>Parmeliaceae</taxon>
        <taxon>Imshaugia</taxon>
    </lineage>
</organism>
<dbReference type="PANTHER" id="PTHR14303">
    <property type="entry name" value="DNA POLYMERASE DELTA SUBUNIT 4"/>
    <property type="match status" value="1"/>
</dbReference>
<proteinExistence type="predicted"/>
<dbReference type="GO" id="GO:0003887">
    <property type="term" value="F:DNA-directed DNA polymerase activity"/>
    <property type="evidence" value="ECO:0007669"/>
    <property type="project" value="TreeGrafter"/>
</dbReference>
<dbReference type="Proteomes" id="UP000664534">
    <property type="component" value="Unassembled WGS sequence"/>
</dbReference>
<feature type="compositionally biased region" description="Polar residues" evidence="1">
    <location>
        <begin position="9"/>
        <end position="29"/>
    </location>
</feature>
<keyword evidence="3" id="KW-1185">Reference proteome</keyword>
<gene>
    <name evidence="2" type="ORF">IMSHALPRED_003752</name>
</gene>
<dbReference type="EMBL" id="CAJPDT010000019">
    <property type="protein sequence ID" value="CAF9917804.1"/>
    <property type="molecule type" value="Genomic_DNA"/>
</dbReference>
<dbReference type="AlphaFoldDB" id="A0A8H3F695"/>